<keyword evidence="3" id="KW-1185">Reference proteome</keyword>
<dbReference type="RefSeq" id="WP_048922372.1">
    <property type="nucleotide sequence ID" value="NZ_CP010777.1"/>
</dbReference>
<proteinExistence type="predicted"/>
<evidence type="ECO:0000313" key="2">
    <source>
        <dbReference type="EMBL" id="AKQ47278.1"/>
    </source>
</evidence>
<dbReference type="Proteomes" id="UP000036458">
    <property type="component" value="Chromosome"/>
</dbReference>
<organism evidence="2 3">
    <name type="scientific">Rufibacter radiotolerans</name>
    <dbReference type="NCBI Taxonomy" id="1379910"/>
    <lineage>
        <taxon>Bacteria</taxon>
        <taxon>Pseudomonadati</taxon>
        <taxon>Bacteroidota</taxon>
        <taxon>Cytophagia</taxon>
        <taxon>Cytophagales</taxon>
        <taxon>Hymenobacteraceae</taxon>
        <taxon>Rufibacter</taxon>
    </lineage>
</organism>
<evidence type="ECO:0000256" key="1">
    <source>
        <dbReference type="SAM" id="Phobius"/>
    </source>
</evidence>
<evidence type="ECO:0000313" key="3">
    <source>
        <dbReference type="Proteomes" id="UP000036458"/>
    </source>
</evidence>
<sequence>MTEINIEPKKRSGWGWIVVLLILLVIGWLLYKYMFEVQEGNPETTGTPTTGMVLPVAPVFFTT</sequence>
<dbReference type="AlphaFoldDB" id="A0A0H4VPP7"/>
<accession>A0A0H4VPP7</accession>
<dbReference type="PATRIC" id="fig|1379910.4.peg.4174"/>
<feature type="transmembrane region" description="Helical" evidence="1">
    <location>
        <begin position="12"/>
        <end position="31"/>
    </location>
</feature>
<name>A0A0H4VPP7_9BACT</name>
<gene>
    <name evidence="2" type="ORF">TH63_19155</name>
</gene>
<keyword evidence="1" id="KW-0472">Membrane</keyword>
<dbReference type="EMBL" id="CP010777">
    <property type="protein sequence ID" value="AKQ47278.1"/>
    <property type="molecule type" value="Genomic_DNA"/>
</dbReference>
<reference evidence="2 3" key="1">
    <citation type="submission" date="2015-01" db="EMBL/GenBank/DDBJ databases">
        <title>Rufibacter sp./DG31D/ whole genome sequencing.</title>
        <authorList>
            <person name="Kim M.K."/>
            <person name="Srinivasan S."/>
            <person name="Lee J.-J."/>
        </authorList>
    </citation>
    <scope>NUCLEOTIDE SEQUENCE [LARGE SCALE GENOMIC DNA]</scope>
    <source>
        <strain evidence="2 3">DG31D</strain>
    </source>
</reference>
<keyword evidence="1" id="KW-1133">Transmembrane helix</keyword>
<dbReference type="KEGG" id="ruf:TH63_19155"/>
<keyword evidence="1" id="KW-0812">Transmembrane</keyword>
<protein>
    <submittedName>
        <fullName evidence="2">Uncharacterized protein</fullName>
    </submittedName>
</protein>